<protein>
    <submittedName>
        <fullName evidence="1">Uncharacterized protein</fullName>
    </submittedName>
</protein>
<evidence type="ECO:0000313" key="1">
    <source>
        <dbReference type="EMBL" id="KIS03033.1"/>
    </source>
</evidence>
<gene>
    <name evidence="1" type="ORF">WDC_1370</name>
</gene>
<reference evidence="1 2" key="1">
    <citation type="submission" date="2013-08" db="EMBL/GenBank/DDBJ databases">
        <title>Lactobacillus wasatchii sp. WDC04, a late gas producing bacteria isolated from aged chedder cheese.</title>
        <authorList>
            <person name="Oberg C.J."/>
            <person name="Culumber M."/>
            <person name="McMahon D.J."/>
            <person name="Broadbent J.R."/>
            <person name="Oberg T.S."/>
            <person name="Ortaki F."/>
        </authorList>
    </citation>
    <scope>NUCLEOTIDE SEQUENCE [LARGE SCALE GENOMIC DNA]</scope>
    <source>
        <strain evidence="1 2">WDC04</strain>
    </source>
</reference>
<organism evidence="1 2">
    <name type="scientific">Paucilactobacillus wasatchensis</name>
    <dbReference type="NCBI Taxonomy" id="1335616"/>
    <lineage>
        <taxon>Bacteria</taxon>
        <taxon>Bacillati</taxon>
        <taxon>Bacillota</taxon>
        <taxon>Bacilli</taxon>
        <taxon>Lactobacillales</taxon>
        <taxon>Lactobacillaceae</taxon>
        <taxon>Paucilactobacillus</taxon>
    </lineage>
</organism>
<sequence length="108" mass="12561">MYRFHEYSSNQDYAYEVGNVDYYNDIYGGYGQPIHFILKPMGEDTRHGTLSFKIVGQYADDANNAGKVTSRMESITDYDEASNTRYINYAFQAIMDELEARTLRNINR</sequence>
<comment type="caution">
    <text evidence="1">The sequence shown here is derived from an EMBL/GenBank/DDBJ whole genome shotgun (WGS) entry which is preliminary data.</text>
</comment>
<keyword evidence="2" id="KW-1185">Reference proteome</keyword>
<name>A0A0D0Y448_9LACO</name>
<dbReference type="PATRIC" id="fig|1335616.4.peg.1373"/>
<dbReference type="Proteomes" id="UP000032279">
    <property type="component" value="Unassembled WGS sequence"/>
</dbReference>
<dbReference type="EMBL" id="AWTT01000034">
    <property type="protein sequence ID" value="KIS03033.1"/>
    <property type="molecule type" value="Genomic_DNA"/>
</dbReference>
<proteinExistence type="predicted"/>
<evidence type="ECO:0000313" key="2">
    <source>
        <dbReference type="Proteomes" id="UP000032279"/>
    </source>
</evidence>
<dbReference type="AlphaFoldDB" id="A0A0D0Y448"/>
<accession>A0A0D0Y448</accession>